<dbReference type="Gene3D" id="1.10.10.60">
    <property type="entry name" value="Homeodomain-like"/>
    <property type="match status" value="1"/>
</dbReference>
<evidence type="ECO:0000256" key="2">
    <source>
        <dbReference type="RuleBase" id="RU000682"/>
    </source>
</evidence>
<evidence type="ECO:0000259" key="4">
    <source>
        <dbReference type="Pfam" id="PF00046"/>
    </source>
</evidence>
<comment type="subcellular location">
    <subcellularLocation>
        <location evidence="1 2">Nucleus</location>
    </subcellularLocation>
</comment>
<keyword evidence="6" id="KW-1185">Reference proteome</keyword>
<organism evidence="5 6">
    <name type="scientific">Aldrovandia affinis</name>
    <dbReference type="NCBI Taxonomy" id="143900"/>
    <lineage>
        <taxon>Eukaryota</taxon>
        <taxon>Metazoa</taxon>
        <taxon>Chordata</taxon>
        <taxon>Craniata</taxon>
        <taxon>Vertebrata</taxon>
        <taxon>Euteleostomi</taxon>
        <taxon>Actinopterygii</taxon>
        <taxon>Neopterygii</taxon>
        <taxon>Teleostei</taxon>
        <taxon>Notacanthiformes</taxon>
        <taxon>Halosauridae</taxon>
        <taxon>Aldrovandia</taxon>
    </lineage>
</organism>
<comment type="caution">
    <text evidence="5">The sequence shown here is derived from an EMBL/GenBank/DDBJ whole genome shotgun (WGS) entry which is preliminary data.</text>
</comment>
<dbReference type="Proteomes" id="UP001221898">
    <property type="component" value="Unassembled WGS sequence"/>
</dbReference>
<sequence>MNSCDADTLDSTNQESTRQKIRGRSDHGCPKSRRARTAFTYEQLVALENKFRVTRYLSLSRHSIRSHS</sequence>
<evidence type="ECO:0000256" key="1">
    <source>
        <dbReference type="ARBA" id="ARBA00004123"/>
    </source>
</evidence>
<dbReference type="EMBL" id="JAINUG010000051">
    <property type="protein sequence ID" value="KAJ8404802.1"/>
    <property type="molecule type" value="Genomic_DNA"/>
</dbReference>
<gene>
    <name evidence="5" type="ORF">AAFF_G00331890</name>
</gene>
<dbReference type="InterPro" id="IPR001356">
    <property type="entry name" value="HD"/>
</dbReference>
<dbReference type="GO" id="GO:0000981">
    <property type="term" value="F:DNA-binding transcription factor activity, RNA polymerase II-specific"/>
    <property type="evidence" value="ECO:0007669"/>
    <property type="project" value="TreeGrafter"/>
</dbReference>
<dbReference type="PANTHER" id="PTHR24340:SF17">
    <property type="entry name" value="NK1 TRANSCRIPTION FACTOR-RELATED PROTEIN 2"/>
    <property type="match status" value="1"/>
</dbReference>
<dbReference type="PANTHER" id="PTHR24340">
    <property type="entry name" value="HOMEOBOX PROTEIN NKX"/>
    <property type="match status" value="1"/>
</dbReference>
<accession>A0AAD7WPS9</accession>
<reference evidence="5" key="1">
    <citation type="journal article" date="2023" name="Science">
        <title>Genome structures resolve the early diversification of teleost fishes.</title>
        <authorList>
            <person name="Parey E."/>
            <person name="Louis A."/>
            <person name="Montfort J."/>
            <person name="Bouchez O."/>
            <person name="Roques C."/>
            <person name="Iampietro C."/>
            <person name="Lluch J."/>
            <person name="Castinel A."/>
            <person name="Donnadieu C."/>
            <person name="Desvignes T."/>
            <person name="Floi Bucao C."/>
            <person name="Jouanno E."/>
            <person name="Wen M."/>
            <person name="Mejri S."/>
            <person name="Dirks R."/>
            <person name="Jansen H."/>
            <person name="Henkel C."/>
            <person name="Chen W.J."/>
            <person name="Zahm M."/>
            <person name="Cabau C."/>
            <person name="Klopp C."/>
            <person name="Thompson A.W."/>
            <person name="Robinson-Rechavi M."/>
            <person name="Braasch I."/>
            <person name="Lecointre G."/>
            <person name="Bobe J."/>
            <person name="Postlethwait J.H."/>
            <person name="Berthelot C."/>
            <person name="Roest Crollius H."/>
            <person name="Guiguen Y."/>
        </authorList>
    </citation>
    <scope>NUCLEOTIDE SEQUENCE</scope>
    <source>
        <strain evidence="5">NC1722</strain>
    </source>
</reference>
<feature type="domain" description="Homeobox" evidence="4">
    <location>
        <begin position="33"/>
        <end position="60"/>
    </location>
</feature>
<feature type="region of interest" description="Disordered" evidence="3">
    <location>
        <begin position="1"/>
        <end position="34"/>
    </location>
</feature>
<dbReference type="AlphaFoldDB" id="A0AAD7WPS9"/>
<dbReference type="GO" id="GO:0030154">
    <property type="term" value="P:cell differentiation"/>
    <property type="evidence" value="ECO:0007669"/>
    <property type="project" value="TreeGrafter"/>
</dbReference>
<dbReference type="GO" id="GO:0005634">
    <property type="term" value="C:nucleus"/>
    <property type="evidence" value="ECO:0007669"/>
    <property type="project" value="UniProtKB-SubCell"/>
</dbReference>
<dbReference type="Pfam" id="PF00046">
    <property type="entry name" value="Homeodomain"/>
    <property type="match status" value="1"/>
</dbReference>
<feature type="compositionally biased region" description="Polar residues" evidence="3">
    <location>
        <begin position="1"/>
        <end position="16"/>
    </location>
</feature>
<evidence type="ECO:0000313" key="5">
    <source>
        <dbReference type="EMBL" id="KAJ8404802.1"/>
    </source>
</evidence>
<evidence type="ECO:0000256" key="3">
    <source>
        <dbReference type="SAM" id="MobiDB-lite"/>
    </source>
</evidence>
<dbReference type="SUPFAM" id="SSF46689">
    <property type="entry name" value="Homeodomain-like"/>
    <property type="match status" value="1"/>
</dbReference>
<evidence type="ECO:0000313" key="6">
    <source>
        <dbReference type="Proteomes" id="UP001221898"/>
    </source>
</evidence>
<keyword evidence="2" id="KW-0371">Homeobox</keyword>
<dbReference type="InterPro" id="IPR050394">
    <property type="entry name" value="Homeobox_NK-like"/>
</dbReference>
<dbReference type="GO" id="GO:0000978">
    <property type="term" value="F:RNA polymerase II cis-regulatory region sequence-specific DNA binding"/>
    <property type="evidence" value="ECO:0007669"/>
    <property type="project" value="TreeGrafter"/>
</dbReference>
<keyword evidence="2" id="KW-0238">DNA-binding</keyword>
<name>A0AAD7WPS9_9TELE</name>
<dbReference type="InterPro" id="IPR009057">
    <property type="entry name" value="Homeodomain-like_sf"/>
</dbReference>
<protein>
    <recommendedName>
        <fullName evidence="4">Homeobox domain-containing protein</fullName>
    </recommendedName>
</protein>
<proteinExistence type="predicted"/>
<keyword evidence="2" id="KW-0539">Nucleus</keyword>